<evidence type="ECO:0000259" key="2">
    <source>
        <dbReference type="PROSITE" id="PS50930"/>
    </source>
</evidence>
<organism evidence="3 4">
    <name type="scientific">Rhodocytophaga rosea</name>
    <dbReference type="NCBI Taxonomy" id="2704465"/>
    <lineage>
        <taxon>Bacteria</taxon>
        <taxon>Pseudomonadati</taxon>
        <taxon>Bacteroidota</taxon>
        <taxon>Cytophagia</taxon>
        <taxon>Cytophagales</taxon>
        <taxon>Rhodocytophagaceae</taxon>
        <taxon>Rhodocytophaga</taxon>
    </lineage>
</organism>
<feature type="transmembrane region" description="Helical" evidence="1">
    <location>
        <begin position="44"/>
        <end position="63"/>
    </location>
</feature>
<dbReference type="InterPro" id="IPR046947">
    <property type="entry name" value="LytR-like"/>
</dbReference>
<keyword evidence="1" id="KW-1133">Transmembrane helix</keyword>
<feature type="domain" description="HTH LytTR-type" evidence="2">
    <location>
        <begin position="186"/>
        <end position="293"/>
    </location>
</feature>
<dbReference type="Gene3D" id="2.40.50.1020">
    <property type="entry name" value="LytTr DNA-binding domain"/>
    <property type="match status" value="1"/>
</dbReference>
<accession>A0A6C0GPL3</accession>
<dbReference type="AlphaFoldDB" id="A0A6C0GPL3"/>
<dbReference type="GO" id="GO:0000156">
    <property type="term" value="F:phosphorelay response regulator activity"/>
    <property type="evidence" value="ECO:0007669"/>
    <property type="project" value="InterPro"/>
</dbReference>
<dbReference type="Proteomes" id="UP000480178">
    <property type="component" value="Chromosome"/>
</dbReference>
<sequence>MATYLFENHYKDTWVKVIGSLLMAHFIRAIGSNESILEMLLQPFYYVEVLSGTVVALLTWEVVSRVTNWLDRAYDWVEHSTSRSFLQLIGGVILPSLLIFFLIYLQFKYIIQYDIFQTQWLLYEYPVSILCVITINGYYVGYYFYNQYQQTSQKLENTLKHQIASSISLPVPTSIEKASEPKLQVLIVTKGFKNVPVAVEEIAYFYIQSPHTYLKTFQDETFLITQILDELTACLPEDIFYRVNRQYIVNIKACESYVSIENGKLEVFFTPAHKEPIIVSQKKAKEFKEWVVKS</sequence>
<dbReference type="InterPro" id="IPR007492">
    <property type="entry name" value="LytTR_DNA-bd_dom"/>
</dbReference>
<dbReference type="EMBL" id="CP048222">
    <property type="protein sequence ID" value="QHT69784.1"/>
    <property type="molecule type" value="Genomic_DNA"/>
</dbReference>
<protein>
    <submittedName>
        <fullName evidence="3">LytTR family transcriptional regulator</fullName>
    </submittedName>
</protein>
<evidence type="ECO:0000313" key="4">
    <source>
        <dbReference type="Proteomes" id="UP000480178"/>
    </source>
</evidence>
<name>A0A6C0GPL3_9BACT</name>
<evidence type="ECO:0000313" key="3">
    <source>
        <dbReference type="EMBL" id="QHT69784.1"/>
    </source>
</evidence>
<feature type="transmembrane region" description="Helical" evidence="1">
    <location>
        <begin position="125"/>
        <end position="145"/>
    </location>
</feature>
<reference evidence="3 4" key="1">
    <citation type="submission" date="2020-01" db="EMBL/GenBank/DDBJ databases">
        <authorList>
            <person name="Kim M.K."/>
        </authorList>
    </citation>
    <scope>NUCLEOTIDE SEQUENCE [LARGE SCALE GENOMIC DNA]</scope>
    <source>
        <strain evidence="3 4">172606-1</strain>
    </source>
</reference>
<dbReference type="PROSITE" id="PS50930">
    <property type="entry name" value="HTH_LYTTR"/>
    <property type="match status" value="1"/>
</dbReference>
<dbReference type="SMART" id="SM00850">
    <property type="entry name" value="LytTR"/>
    <property type="match status" value="1"/>
</dbReference>
<keyword evidence="4" id="KW-1185">Reference proteome</keyword>
<gene>
    <name evidence="3" type="ORF">GXP67_25630</name>
</gene>
<dbReference type="RefSeq" id="WP_162445768.1">
    <property type="nucleotide sequence ID" value="NZ_CP048222.1"/>
</dbReference>
<dbReference type="PANTHER" id="PTHR37299">
    <property type="entry name" value="TRANSCRIPTIONAL REGULATOR-RELATED"/>
    <property type="match status" value="1"/>
</dbReference>
<feature type="transmembrane region" description="Helical" evidence="1">
    <location>
        <begin position="84"/>
        <end position="105"/>
    </location>
</feature>
<keyword evidence="1" id="KW-0812">Transmembrane</keyword>
<dbReference type="Pfam" id="PF04397">
    <property type="entry name" value="LytTR"/>
    <property type="match status" value="1"/>
</dbReference>
<dbReference type="KEGG" id="rhoz:GXP67_25630"/>
<dbReference type="GO" id="GO:0003677">
    <property type="term" value="F:DNA binding"/>
    <property type="evidence" value="ECO:0007669"/>
    <property type="project" value="InterPro"/>
</dbReference>
<proteinExistence type="predicted"/>
<dbReference type="PANTHER" id="PTHR37299:SF1">
    <property type="entry name" value="STAGE 0 SPORULATION PROTEIN A HOMOLOG"/>
    <property type="match status" value="1"/>
</dbReference>
<evidence type="ECO:0000256" key="1">
    <source>
        <dbReference type="SAM" id="Phobius"/>
    </source>
</evidence>
<keyword evidence="1" id="KW-0472">Membrane</keyword>